<evidence type="ECO:0000256" key="2">
    <source>
        <dbReference type="ARBA" id="ARBA00022621"/>
    </source>
</evidence>
<dbReference type="SUPFAM" id="SSF47188">
    <property type="entry name" value="Hemerythrin-like"/>
    <property type="match status" value="1"/>
</dbReference>
<dbReference type="NCBIfam" id="NF033749">
    <property type="entry name" value="bact_hemeryth"/>
    <property type="match status" value="1"/>
</dbReference>
<dbReference type="NCBIfam" id="TIGR02481">
    <property type="entry name" value="hemeryth_dom"/>
    <property type="match status" value="1"/>
</dbReference>
<dbReference type="InterPro" id="IPR016131">
    <property type="entry name" value="Haemerythrin_Fe_BS"/>
</dbReference>
<dbReference type="GO" id="GO:0046872">
    <property type="term" value="F:metal ion binding"/>
    <property type="evidence" value="ECO:0007669"/>
    <property type="project" value="UniProtKB-KW"/>
</dbReference>
<keyword evidence="3" id="KW-0479">Metal-binding</keyword>
<keyword evidence="2" id="KW-0813">Transport</keyword>
<gene>
    <name evidence="6" type="ORF">NNJEOMEG_01263</name>
</gene>
<dbReference type="Proteomes" id="UP000494245">
    <property type="component" value="Unassembled WGS sequence"/>
</dbReference>
<name>A0A6V8LS85_9BACT</name>
<dbReference type="RefSeq" id="WP_173082445.1">
    <property type="nucleotide sequence ID" value="NZ_BLTE01000004.1"/>
</dbReference>
<reference evidence="6 7" key="1">
    <citation type="submission" date="2020-04" db="EMBL/GenBank/DDBJ databases">
        <authorList>
            <consortium name="Desulfovibrio sp. FSS-1 genome sequencing consortium"/>
            <person name="Shimoshige H."/>
            <person name="Kobayashi H."/>
            <person name="Maekawa T."/>
        </authorList>
    </citation>
    <scope>NUCLEOTIDE SEQUENCE [LARGE SCALE GENOMIC DNA]</scope>
    <source>
        <strain evidence="6 7">SIID29052-01</strain>
    </source>
</reference>
<dbReference type="GO" id="GO:0005344">
    <property type="term" value="F:oxygen carrier activity"/>
    <property type="evidence" value="ECO:0007669"/>
    <property type="project" value="UniProtKB-KW"/>
</dbReference>
<dbReference type="InterPro" id="IPR012312">
    <property type="entry name" value="Hemerythrin-like"/>
</dbReference>
<evidence type="ECO:0000256" key="3">
    <source>
        <dbReference type="ARBA" id="ARBA00022723"/>
    </source>
</evidence>
<dbReference type="CDD" id="cd12107">
    <property type="entry name" value="Hemerythrin"/>
    <property type="match status" value="1"/>
</dbReference>
<dbReference type="InterPro" id="IPR050669">
    <property type="entry name" value="Hemerythrin"/>
</dbReference>
<protein>
    <submittedName>
        <fullName evidence="6">Bacteriohemerythrin</fullName>
    </submittedName>
</protein>
<sequence length="129" mass="14755">MTIYWFEDLATGIPDVDAQHQDLIAMINELDEAIATRQGISRLSQLTDGLILYARHHFATEERLMAESGYRYMAEHLKEHEQFGERVMAIAFESDAPENHPRAVSEFLHKWLIEHIGTVDKLMGECLAG</sequence>
<keyword evidence="7" id="KW-1185">Reference proteome</keyword>
<evidence type="ECO:0000259" key="5">
    <source>
        <dbReference type="Pfam" id="PF01814"/>
    </source>
</evidence>
<dbReference type="PANTHER" id="PTHR37164:SF1">
    <property type="entry name" value="BACTERIOHEMERYTHRIN"/>
    <property type="match status" value="1"/>
</dbReference>
<feature type="domain" description="Hemerythrin-like" evidence="5">
    <location>
        <begin position="12"/>
        <end position="123"/>
    </location>
</feature>
<dbReference type="AlphaFoldDB" id="A0A6V8LS85"/>
<evidence type="ECO:0000313" key="7">
    <source>
        <dbReference type="Proteomes" id="UP000494245"/>
    </source>
</evidence>
<dbReference type="Gene3D" id="1.20.120.50">
    <property type="entry name" value="Hemerythrin-like"/>
    <property type="match status" value="1"/>
</dbReference>
<proteinExistence type="inferred from homology"/>
<evidence type="ECO:0000313" key="6">
    <source>
        <dbReference type="EMBL" id="GFK93431.1"/>
    </source>
</evidence>
<keyword evidence="4" id="KW-0408">Iron</keyword>
<organism evidence="6 7">
    <name type="scientific">Fundidesulfovibrio magnetotacticus</name>
    <dbReference type="NCBI Taxonomy" id="2730080"/>
    <lineage>
        <taxon>Bacteria</taxon>
        <taxon>Pseudomonadati</taxon>
        <taxon>Thermodesulfobacteriota</taxon>
        <taxon>Desulfovibrionia</taxon>
        <taxon>Desulfovibrionales</taxon>
        <taxon>Desulfovibrionaceae</taxon>
        <taxon>Fundidesulfovibrio</taxon>
    </lineage>
</organism>
<accession>A0A6V8LS85</accession>
<dbReference type="Pfam" id="PF01814">
    <property type="entry name" value="Hemerythrin"/>
    <property type="match status" value="1"/>
</dbReference>
<evidence type="ECO:0000256" key="4">
    <source>
        <dbReference type="ARBA" id="ARBA00023004"/>
    </source>
</evidence>
<dbReference type="PANTHER" id="PTHR37164">
    <property type="entry name" value="BACTERIOHEMERYTHRIN"/>
    <property type="match status" value="1"/>
</dbReference>
<comment type="similarity">
    <text evidence="1">Belongs to the hemerythrin family.</text>
</comment>
<dbReference type="InterPro" id="IPR012827">
    <property type="entry name" value="Hemerythrin_metal-bd"/>
</dbReference>
<evidence type="ECO:0000256" key="1">
    <source>
        <dbReference type="ARBA" id="ARBA00010587"/>
    </source>
</evidence>
<comment type="caution">
    <text evidence="6">The sequence shown here is derived from an EMBL/GenBank/DDBJ whole genome shotgun (WGS) entry which is preliminary data.</text>
</comment>
<dbReference type="InterPro" id="IPR035938">
    <property type="entry name" value="Hemerythrin-like_sf"/>
</dbReference>
<keyword evidence="2" id="KW-0561">Oxygen transport</keyword>
<dbReference type="PROSITE" id="PS00550">
    <property type="entry name" value="HEMERYTHRINS"/>
    <property type="match status" value="1"/>
</dbReference>
<dbReference type="EMBL" id="BLTE01000004">
    <property type="protein sequence ID" value="GFK93431.1"/>
    <property type="molecule type" value="Genomic_DNA"/>
</dbReference>
<reference evidence="6 7" key="2">
    <citation type="submission" date="2020-05" db="EMBL/GenBank/DDBJ databases">
        <title>Draft genome sequence of Desulfovibrio sp. strainFSS-1.</title>
        <authorList>
            <person name="Shimoshige H."/>
            <person name="Kobayashi H."/>
            <person name="Maekawa T."/>
        </authorList>
    </citation>
    <scope>NUCLEOTIDE SEQUENCE [LARGE SCALE GENOMIC DNA]</scope>
    <source>
        <strain evidence="6 7">SIID29052-01</strain>
    </source>
</reference>